<organism evidence="2 3">
    <name type="scientific">Methanosalsum natronophilum</name>
    <dbReference type="NCBI Taxonomy" id="768733"/>
    <lineage>
        <taxon>Archaea</taxon>
        <taxon>Methanobacteriati</taxon>
        <taxon>Methanobacteriota</taxon>
        <taxon>Stenosarchaea group</taxon>
        <taxon>Methanomicrobia</taxon>
        <taxon>Methanosarcinales</taxon>
        <taxon>Methanosarcinaceae</taxon>
        <taxon>Methanosalsum</taxon>
    </lineage>
</organism>
<feature type="transmembrane region" description="Helical" evidence="1">
    <location>
        <begin position="160"/>
        <end position="182"/>
    </location>
</feature>
<protein>
    <submittedName>
        <fullName evidence="2">DUF4013 domain-containing protein</fullName>
    </submittedName>
</protein>
<keyword evidence="1" id="KW-1133">Transmembrane helix</keyword>
<dbReference type="Pfam" id="PF13197">
    <property type="entry name" value="DUF4013"/>
    <property type="match status" value="1"/>
</dbReference>
<dbReference type="EMBL" id="QZAB01000156">
    <property type="protein sequence ID" value="RQD89285.1"/>
    <property type="molecule type" value="Genomic_DNA"/>
</dbReference>
<feature type="transmembrane region" description="Helical" evidence="1">
    <location>
        <begin position="61"/>
        <end position="84"/>
    </location>
</feature>
<reference evidence="2 3" key="1">
    <citation type="submission" date="2018-08" db="EMBL/GenBank/DDBJ databases">
        <title>The metabolism and importance of syntrophic acetate oxidation coupled to methane or sulfide production in haloalkaline environments.</title>
        <authorList>
            <person name="Timmers P.H.A."/>
            <person name="Vavourakis C.D."/>
            <person name="Sorokin D.Y."/>
            <person name="Sinninghe Damste J.S."/>
            <person name="Muyzer G."/>
            <person name="Stams A.J.M."/>
            <person name="Plugge C.M."/>
        </authorList>
    </citation>
    <scope>NUCLEOTIDE SEQUENCE [LARGE SCALE GENOMIC DNA]</scope>
    <source>
        <strain evidence="2">MSAO_Arc3</strain>
    </source>
</reference>
<keyword evidence="1" id="KW-0472">Membrane</keyword>
<feature type="transmembrane region" description="Helical" evidence="1">
    <location>
        <begin position="90"/>
        <end position="115"/>
    </location>
</feature>
<sequence length="189" mass="21077">DEDLLRTLIIGTLLVIGSILIIPAFILIGYFVQTIHNASKGEIPPRFENYLQLFIDGLKPVAVFLVYMIVLGTIMLITVMAGAINETLGTVFFLVLSVPAYFGLIYIYLAILHHLGQNKDVMDAFRIKEILKTAFNFRYLKAFILVVILIPLLFGVLQFALAITVIGIILIPATLLYEFIVYSKIIGAI</sequence>
<keyword evidence="1" id="KW-0812">Transmembrane</keyword>
<feature type="non-terminal residue" evidence="2">
    <location>
        <position position="1"/>
    </location>
</feature>
<proteinExistence type="predicted"/>
<evidence type="ECO:0000256" key="1">
    <source>
        <dbReference type="SAM" id="Phobius"/>
    </source>
</evidence>
<name>A0A424Z3M7_9EURY</name>
<dbReference type="AlphaFoldDB" id="A0A424Z3M7"/>
<dbReference type="InterPro" id="IPR025098">
    <property type="entry name" value="DUF4013"/>
</dbReference>
<accession>A0A424Z3M7</accession>
<comment type="caution">
    <text evidence="2">The sequence shown here is derived from an EMBL/GenBank/DDBJ whole genome shotgun (WGS) entry which is preliminary data.</text>
</comment>
<feature type="transmembrane region" description="Helical" evidence="1">
    <location>
        <begin position="6"/>
        <end position="32"/>
    </location>
</feature>
<gene>
    <name evidence="2" type="ORF">D5R95_02345</name>
</gene>
<dbReference type="Proteomes" id="UP000284763">
    <property type="component" value="Unassembled WGS sequence"/>
</dbReference>
<evidence type="ECO:0000313" key="2">
    <source>
        <dbReference type="EMBL" id="RQD89285.1"/>
    </source>
</evidence>
<evidence type="ECO:0000313" key="3">
    <source>
        <dbReference type="Proteomes" id="UP000284763"/>
    </source>
</evidence>
<feature type="transmembrane region" description="Helical" evidence="1">
    <location>
        <begin position="136"/>
        <end position="154"/>
    </location>
</feature>